<proteinExistence type="predicted"/>
<dbReference type="AlphaFoldDB" id="A0A5C4QTI8"/>
<sequence>MLLFALTALAEIGGAWLIWHGVREDKGMLWIGVLAMGAPLPVREWHRDPVGAVRARPGTPC</sequence>
<evidence type="ECO:0000313" key="1">
    <source>
        <dbReference type="EMBL" id="TNH28717.1"/>
    </source>
</evidence>
<protein>
    <recommendedName>
        <fullName evidence="3">YnfA family protein</fullName>
    </recommendedName>
</protein>
<organism evidence="1 2">
    <name type="scientific">Micromonospora orduensis</name>
    <dbReference type="NCBI Taxonomy" id="1420891"/>
    <lineage>
        <taxon>Bacteria</taxon>
        <taxon>Bacillati</taxon>
        <taxon>Actinomycetota</taxon>
        <taxon>Actinomycetes</taxon>
        <taxon>Micromonosporales</taxon>
        <taxon>Micromonosporaceae</taxon>
        <taxon>Micromonospora</taxon>
    </lineage>
</organism>
<comment type="caution">
    <text evidence="1">The sequence shown here is derived from an EMBL/GenBank/DDBJ whole genome shotgun (WGS) entry which is preliminary data.</text>
</comment>
<dbReference type="GO" id="GO:0016020">
    <property type="term" value="C:membrane"/>
    <property type="evidence" value="ECO:0007669"/>
    <property type="project" value="InterPro"/>
</dbReference>
<dbReference type="EMBL" id="VDFY01000154">
    <property type="protein sequence ID" value="TNH28717.1"/>
    <property type="molecule type" value="Genomic_DNA"/>
</dbReference>
<gene>
    <name evidence="1" type="ORF">FHG89_14695</name>
</gene>
<dbReference type="Proteomes" id="UP000306145">
    <property type="component" value="Unassembled WGS sequence"/>
</dbReference>
<dbReference type="OrthoDB" id="123240at2"/>
<accession>A0A5C4QTI8</accession>
<keyword evidence="2" id="KW-1185">Reference proteome</keyword>
<dbReference type="Pfam" id="PF02694">
    <property type="entry name" value="UPF0060"/>
    <property type="match status" value="1"/>
</dbReference>
<reference evidence="1 2" key="1">
    <citation type="submission" date="2019-06" db="EMBL/GenBank/DDBJ databases">
        <title>Micromonospora ordensis sp. nov., isolated from deep marine sediment.</title>
        <authorList>
            <person name="Veyisoglu A."/>
            <person name="Carro L."/>
            <person name="Klenk H.-P."/>
            <person name="Sahin N."/>
        </authorList>
    </citation>
    <scope>NUCLEOTIDE SEQUENCE [LARGE SCALE GENOMIC DNA]</scope>
    <source>
        <strain evidence="1 2">S2509</strain>
    </source>
</reference>
<dbReference type="InterPro" id="IPR003844">
    <property type="entry name" value="UPF0060"/>
</dbReference>
<name>A0A5C4QTI8_9ACTN</name>
<evidence type="ECO:0008006" key="3">
    <source>
        <dbReference type="Google" id="ProtNLM"/>
    </source>
</evidence>
<evidence type="ECO:0000313" key="2">
    <source>
        <dbReference type="Proteomes" id="UP000306145"/>
    </source>
</evidence>